<evidence type="ECO:0000256" key="3">
    <source>
        <dbReference type="ARBA" id="ARBA00012601"/>
    </source>
</evidence>
<organism evidence="9 10">
    <name type="scientific">Calycina marina</name>
    <dbReference type="NCBI Taxonomy" id="1763456"/>
    <lineage>
        <taxon>Eukaryota</taxon>
        <taxon>Fungi</taxon>
        <taxon>Dikarya</taxon>
        <taxon>Ascomycota</taxon>
        <taxon>Pezizomycotina</taxon>
        <taxon>Leotiomycetes</taxon>
        <taxon>Helotiales</taxon>
        <taxon>Pezizellaceae</taxon>
        <taxon>Calycina</taxon>
    </lineage>
</organism>
<dbReference type="AlphaFoldDB" id="A0A9P8CJ65"/>
<evidence type="ECO:0000313" key="9">
    <source>
        <dbReference type="EMBL" id="KAG9248652.1"/>
    </source>
</evidence>
<dbReference type="PANTHER" id="PTHR34142:SF5">
    <property type="entry name" value="CBM1 DOMAIN-CONTAINING PROTEIN"/>
    <property type="match status" value="1"/>
</dbReference>
<name>A0A9P8CJ65_9HELO</name>
<gene>
    <name evidence="9" type="ORF">BJ878DRAFT_563874</name>
</gene>
<feature type="compositionally biased region" description="Basic and acidic residues" evidence="7">
    <location>
        <begin position="27"/>
        <end position="41"/>
    </location>
</feature>
<evidence type="ECO:0000256" key="4">
    <source>
        <dbReference type="ARBA" id="ARBA00022801"/>
    </source>
</evidence>
<dbReference type="Pfam" id="PF00150">
    <property type="entry name" value="Cellulase"/>
    <property type="match status" value="1"/>
</dbReference>
<dbReference type="PANTHER" id="PTHR34142">
    <property type="entry name" value="ENDO-BETA-1,4-GLUCANASE A"/>
    <property type="match status" value="1"/>
</dbReference>
<feature type="domain" description="Glycoside hydrolase family 5" evidence="8">
    <location>
        <begin position="49"/>
        <end position="121"/>
    </location>
</feature>
<dbReference type="InterPro" id="IPR001547">
    <property type="entry name" value="Glyco_hydro_5"/>
</dbReference>
<evidence type="ECO:0000256" key="6">
    <source>
        <dbReference type="RuleBase" id="RU361153"/>
    </source>
</evidence>
<dbReference type="OrthoDB" id="5823761at2759"/>
<evidence type="ECO:0000256" key="2">
    <source>
        <dbReference type="ARBA" id="ARBA00005641"/>
    </source>
</evidence>
<keyword evidence="4 6" id="KW-0378">Hydrolase</keyword>
<dbReference type="InterPro" id="IPR017853">
    <property type="entry name" value="GH"/>
</dbReference>
<comment type="similarity">
    <text evidence="2 6">Belongs to the glycosyl hydrolase 5 (cellulase A) family.</text>
</comment>
<evidence type="ECO:0000256" key="1">
    <source>
        <dbReference type="ARBA" id="ARBA00000966"/>
    </source>
</evidence>
<protein>
    <recommendedName>
        <fullName evidence="3">cellulase</fullName>
        <ecNumber evidence="3">3.2.1.4</ecNumber>
    </recommendedName>
</protein>
<dbReference type="Proteomes" id="UP000887226">
    <property type="component" value="Unassembled WGS sequence"/>
</dbReference>
<dbReference type="EC" id="3.2.1.4" evidence="3"/>
<dbReference type="GO" id="GO:0008810">
    <property type="term" value="F:cellulase activity"/>
    <property type="evidence" value="ECO:0007669"/>
    <property type="project" value="UniProtKB-EC"/>
</dbReference>
<evidence type="ECO:0000256" key="7">
    <source>
        <dbReference type="SAM" id="MobiDB-lite"/>
    </source>
</evidence>
<keyword evidence="10" id="KW-1185">Reference proteome</keyword>
<evidence type="ECO:0000256" key="5">
    <source>
        <dbReference type="ARBA" id="ARBA00023295"/>
    </source>
</evidence>
<dbReference type="Gene3D" id="3.20.20.80">
    <property type="entry name" value="Glycosidases"/>
    <property type="match status" value="1"/>
</dbReference>
<dbReference type="SUPFAM" id="SSF51445">
    <property type="entry name" value="(Trans)glycosidases"/>
    <property type="match status" value="1"/>
</dbReference>
<keyword evidence="5 6" id="KW-0326">Glycosidase</keyword>
<dbReference type="EMBL" id="MU253745">
    <property type="protein sequence ID" value="KAG9248652.1"/>
    <property type="molecule type" value="Genomic_DNA"/>
</dbReference>
<proteinExistence type="inferred from homology"/>
<evidence type="ECO:0000259" key="8">
    <source>
        <dbReference type="Pfam" id="PF00150"/>
    </source>
</evidence>
<feature type="region of interest" description="Disordered" evidence="7">
    <location>
        <begin position="16"/>
        <end position="45"/>
    </location>
</feature>
<sequence>MVCPFRDIPNYARVSKQIVGQGGPTDSVRRPVESAGHETSRSRPRHFRPAATAIRGTGATSQRVLLPGNDFASASQFISSGSGTTLLGITNPDSSTTGLIMDLHKYLDVDNSGEHACFTAFCTQNAFLDANSDLFLGYVAWAAGHFSSSCVLNLMPTQQNGK</sequence>
<reference evidence="9" key="1">
    <citation type="journal article" date="2021" name="IMA Fungus">
        <title>Genomic characterization of three marine fungi, including Emericellopsis atlantica sp. nov. with signatures of a generalist lifestyle and marine biomass degradation.</title>
        <authorList>
            <person name="Hagestad O.C."/>
            <person name="Hou L."/>
            <person name="Andersen J.H."/>
            <person name="Hansen E.H."/>
            <person name="Altermark B."/>
            <person name="Li C."/>
            <person name="Kuhnert E."/>
            <person name="Cox R.J."/>
            <person name="Crous P.W."/>
            <person name="Spatafora J.W."/>
            <person name="Lail K."/>
            <person name="Amirebrahimi M."/>
            <person name="Lipzen A."/>
            <person name="Pangilinan J."/>
            <person name="Andreopoulos W."/>
            <person name="Hayes R.D."/>
            <person name="Ng V."/>
            <person name="Grigoriev I.V."/>
            <person name="Jackson S.A."/>
            <person name="Sutton T.D.S."/>
            <person name="Dobson A.D.W."/>
            <person name="Rama T."/>
        </authorList>
    </citation>
    <scope>NUCLEOTIDE SEQUENCE</scope>
    <source>
        <strain evidence="9">TRa3180A</strain>
    </source>
</reference>
<accession>A0A9P8CJ65</accession>
<comment type="caution">
    <text evidence="9">The sequence shown here is derived from an EMBL/GenBank/DDBJ whole genome shotgun (WGS) entry which is preliminary data.</text>
</comment>
<evidence type="ECO:0000313" key="10">
    <source>
        <dbReference type="Proteomes" id="UP000887226"/>
    </source>
</evidence>
<comment type="catalytic activity">
    <reaction evidence="1">
        <text>Endohydrolysis of (1-&gt;4)-beta-D-glucosidic linkages in cellulose, lichenin and cereal beta-D-glucans.</text>
        <dbReference type="EC" id="3.2.1.4"/>
    </reaction>
</comment>
<dbReference type="GO" id="GO:0009251">
    <property type="term" value="P:glucan catabolic process"/>
    <property type="evidence" value="ECO:0007669"/>
    <property type="project" value="TreeGrafter"/>
</dbReference>